<organism evidence="1">
    <name type="scientific">marine metagenome</name>
    <dbReference type="NCBI Taxonomy" id="408172"/>
    <lineage>
        <taxon>unclassified sequences</taxon>
        <taxon>metagenomes</taxon>
        <taxon>ecological metagenomes</taxon>
    </lineage>
</organism>
<protein>
    <submittedName>
        <fullName evidence="1">Uncharacterized protein</fullName>
    </submittedName>
</protein>
<evidence type="ECO:0000313" key="1">
    <source>
        <dbReference type="EMBL" id="SVC36326.1"/>
    </source>
</evidence>
<dbReference type="AlphaFoldDB" id="A0A382LIC5"/>
<dbReference type="EMBL" id="UINC01087175">
    <property type="protein sequence ID" value="SVC36326.1"/>
    <property type="molecule type" value="Genomic_DNA"/>
</dbReference>
<sequence length="27" mass="2743">MGRFSPVLVVFSSGDAQAGSGSINDDE</sequence>
<reference evidence="1" key="1">
    <citation type="submission" date="2018-05" db="EMBL/GenBank/DDBJ databases">
        <authorList>
            <person name="Lanie J.A."/>
            <person name="Ng W.-L."/>
            <person name="Kazmierczak K.M."/>
            <person name="Andrzejewski T.M."/>
            <person name="Davidsen T.M."/>
            <person name="Wayne K.J."/>
            <person name="Tettelin H."/>
            <person name="Glass J.I."/>
            <person name="Rusch D."/>
            <person name="Podicherti R."/>
            <person name="Tsui H.-C.T."/>
            <person name="Winkler M.E."/>
        </authorList>
    </citation>
    <scope>NUCLEOTIDE SEQUENCE</scope>
</reference>
<name>A0A382LIC5_9ZZZZ</name>
<accession>A0A382LIC5</accession>
<gene>
    <name evidence="1" type="ORF">METZ01_LOCUS289180</name>
</gene>
<proteinExistence type="predicted"/>